<sequence>PALVAGFWDDHWVYWLGPLIGGGLAALVYYLTFMWGREEE</sequence>
<accession>A0A0F9BGM5</accession>
<feature type="transmembrane region" description="Helical" evidence="5">
    <location>
        <begin position="12"/>
        <end position="31"/>
    </location>
</feature>
<evidence type="ECO:0008006" key="7">
    <source>
        <dbReference type="Google" id="ProtNLM"/>
    </source>
</evidence>
<keyword evidence="2 5" id="KW-0812">Transmembrane</keyword>
<reference evidence="6" key="1">
    <citation type="journal article" date="2015" name="Nature">
        <title>Complex archaea that bridge the gap between prokaryotes and eukaryotes.</title>
        <authorList>
            <person name="Spang A."/>
            <person name="Saw J.H."/>
            <person name="Jorgensen S.L."/>
            <person name="Zaremba-Niedzwiedzka K."/>
            <person name="Martijn J."/>
            <person name="Lind A.E."/>
            <person name="van Eijk R."/>
            <person name="Schleper C."/>
            <person name="Guy L."/>
            <person name="Ettema T.J."/>
        </authorList>
    </citation>
    <scope>NUCLEOTIDE SEQUENCE</scope>
</reference>
<dbReference type="InterPro" id="IPR023271">
    <property type="entry name" value="Aquaporin-like"/>
</dbReference>
<dbReference type="SUPFAM" id="SSF81338">
    <property type="entry name" value="Aquaporin-like"/>
    <property type="match status" value="1"/>
</dbReference>
<keyword evidence="3 5" id="KW-1133">Transmembrane helix</keyword>
<evidence type="ECO:0000256" key="2">
    <source>
        <dbReference type="ARBA" id="ARBA00022692"/>
    </source>
</evidence>
<dbReference type="InterPro" id="IPR000425">
    <property type="entry name" value="MIP"/>
</dbReference>
<organism evidence="6">
    <name type="scientific">marine sediment metagenome</name>
    <dbReference type="NCBI Taxonomy" id="412755"/>
    <lineage>
        <taxon>unclassified sequences</taxon>
        <taxon>metagenomes</taxon>
        <taxon>ecological metagenomes</taxon>
    </lineage>
</organism>
<name>A0A0F9BGM5_9ZZZZ</name>
<evidence type="ECO:0000256" key="3">
    <source>
        <dbReference type="ARBA" id="ARBA00022989"/>
    </source>
</evidence>
<protein>
    <recommendedName>
        <fullName evidence="7">Aquaporin</fullName>
    </recommendedName>
</protein>
<dbReference type="Gene3D" id="1.20.1080.10">
    <property type="entry name" value="Glycerol uptake facilitator protein"/>
    <property type="match status" value="1"/>
</dbReference>
<evidence type="ECO:0000256" key="1">
    <source>
        <dbReference type="ARBA" id="ARBA00004141"/>
    </source>
</evidence>
<dbReference type="EMBL" id="LAZR01041041">
    <property type="protein sequence ID" value="KKL12992.1"/>
    <property type="molecule type" value="Genomic_DNA"/>
</dbReference>
<dbReference type="GO" id="GO:0016020">
    <property type="term" value="C:membrane"/>
    <property type="evidence" value="ECO:0007669"/>
    <property type="project" value="UniProtKB-SubCell"/>
</dbReference>
<gene>
    <name evidence="6" type="ORF">LCGC14_2530240</name>
</gene>
<comment type="caution">
    <text evidence="6">The sequence shown here is derived from an EMBL/GenBank/DDBJ whole genome shotgun (WGS) entry which is preliminary data.</text>
</comment>
<comment type="subcellular location">
    <subcellularLocation>
        <location evidence="1">Membrane</location>
        <topology evidence="1">Multi-pass membrane protein</topology>
    </subcellularLocation>
</comment>
<evidence type="ECO:0000256" key="4">
    <source>
        <dbReference type="ARBA" id="ARBA00023136"/>
    </source>
</evidence>
<dbReference type="GO" id="GO:0015267">
    <property type="term" value="F:channel activity"/>
    <property type="evidence" value="ECO:0007669"/>
    <property type="project" value="InterPro"/>
</dbReference>
<evidence type="ECO:0000313" key="6">
    <source>
        <dbReference type="EMBL" id="KKL12992.1"/>
    </source>
</evidence>
<keyword evidence="4 5" id="KW-0472">Membrane</keyword>
<dbReference type="AlphaFoldDB" id="A0A0F9BGM5"/>
<evidence type="ECO:0000256" key="5">
    <source>
        <dbReference type="SAM" id="Phobius"/>
    </source>
</evidence>
<dbReference type="Pfam" id="PF00230">
    <property type="entry name" value="MIP"/>
    <property type="match status" value="1"/>
</dbReference>
<feature type="non-terminal residue" evidence="6">
    <location>
        <position position="1"/>
    </location>
</feature>
<proteinExistence type="predicted"/>